<sequence length="151" mass="15836">MTGDDGDRLPPDEVLAAIAYVEAAFRGDRDAQRALVHRDEDERPMPVVLAAFARQVISALMDTVHGVGDDLSPPELAAARARREADVTVRVSAVLSATLAAWAAGSDERASDAMAHSVIAYVQAVGAAPNDDVLPLLARLRAAALRAAGRS</sequence>
<organism evidence="1 2">
    <name type="scientific">Streptomyces chumphonensis</name>
    <dbReference type="NCBI Taxonomy" id="1214925"/>
    <lineage>
        <taxon>Bacteria</taxon>
        <taxon>Bacillati</taxon>
        <taxon>Actinomycetota</taxon>
        <taxon>Actinomycetes</taxon>
        <taxon>Kitasatosporales</taxon>
        <taxon>Streptomycetaceae</taxon>
        <taxon>Streptomyces</taxon>
    </lineage>
</organism>
<dbReference type="EMBL" id="JACXYU010000001">
    <property type="protein sequence ID" value="MBD3930262.1"/>
    <property type="molecule type" value="Genomic_DNA"/>
</dbReference>
<gene>
    <name evidence="1" type="ORF">IF129_01560</name>
</gene>
<keyword evidence="2" id="KW-1185">Reference proteome</keyword>
<accession>A0A927EWY4</accession>
<dbReference type="AlphaFoldDB" id="A0A927EWY4"/>
<dbReference type="RefSeq" id="WP_191207555.1">
    <property type="nucleotide sequence ID" value="NZ_BAABKL010000039.1"/>
</dbReference>
<evidence type="ECO:0000313" key="2">
    <source>
        <dbReference type="Proteomes" id="UP000632289"/>
    </source>
</evidence>
<protein>
    <submittedName>
        <fullName evidence="1">Uncharacterized protein</fullName>
    </submittedName>
</protein>
<name>A0A927EWY4_9ACTN</name>
<comment type="caution">
    <text evidence="1">The sequence shown here is derived from an EMBL/GenBank/DDBJ whole genome shotgun (WGS) entry which is preliminary data.</text>
</comment>
<proteinExistence type="predicted"/>
<dbReference type="Proteomes" id="UP000632289">
    <property type="component" value="Unassembled WGS sequence"/>
</dbReference>
<evidence type="ECO:0000313" key="1">
    <source>
        <dbReference type="EMBL" id="MBD3930262.1"/>
    </source>
</evidence>
<reference evidence="1" key="1">
    <citation type="submission" date="2020-09" db="EMBL/GenBank/DDBJ databases">
        <title>Secondary metabolite and genome analysis of marine Streptomyces chumphonensis KK1-2T.</title>
        <authorList>
            <person name="Phongsopitanun W."/>
            <person name="Kanchanasin P."/>
            <person name="Pittayakhajonwut P."/>
            <person name="Suwanborirux K."/>
            <person name="Tanasupawat S."/>
        </authorList>
    </citation>
    <scope>NUCLEOTIDE SEQUENCE</scope>
    <source>
        <strain evidence="1">KK1-2</strain>
    </source>
</reference>